<feature type="region of interest" description="Disordered" evidence="1">
    <location>
        <begin position="296"/>
        <end position="331"/>
    </location>
</feature>
<feature type="region of interest" description="Disordered" evidence="1">
    <location>
        <begin position="1"/>
        <end position="101"/>
    </location>
</feature>
<dbReference type="SUPFAM" id="SSF48452">
    <property type="entry name" value="TPR-like"/>
    <property type="match status" value="1"/>
</dbReference>
<sequence length="776" mass="85122">MSGAVPFEDPLLHPPTPPSNNSNNETAMSGQAQGWPDQNQDHTPKEVDDGPIPFQSAFPDADTAAIFSPPSLPAALQPESKQLMPEVAPVSSGGFVDPLRDASFGVKDDILAPTASAQQKRASLQMSTPSPSFQKTQTKAPSPSIGISTIERNQIPTELPTQLASPPPPQRPSSTGIVGDFQAFSSTLNQSMASTISDRNEAAPETQSSAAIGSTSSVALGSNATLGTKQHQQSDPLSQDLFGLSSDSGLDLRGSNDHADHADHATAFRQPWANRPPVSVSTGATGINFMDQEGMERQELKSPEQGQSHIFGNNSSRVGQTGTTHPGQRPMHRQSAIGEHLLSPGSLASGTKWRPDGYPTLNNPRFFHEIVMASFDRIVVCVCGALTDSLNELMVRHIPAEHRVIRDWNALTAVEHSSTSREEILRELTVNNAWRAMARYTRSQILSTPSERIVDLVNLWYARLLALTKLGQYEMAQAELDQLGDLRGSCYRYETYPPQFFADSNEAELIPGISTSEDEKKRGSIVPFELFVLKARLQGLLGYIEEAIDQLYDLIIYCKKNEAACQKSGDKIGARQWQDITGQLHLMVLNYLVELKDYPAATRHARDLAQRYKHDINFHSGLGRLYLQLGDLECAERVFKKVESLVQGQAADSPEFRHLQLQLTMNRALLAVTQGQWQDAKTAFEEVLTQEPENLAAANNLAACELYAGKLNDAIPRLEGLMFAYPKSAGTSGPLVFNLATLYELRTEGSMNQKQRMVIEVSKWAGDQFNVGMFKI</sequence>
<dbReference type="PANTHER" id="PTHR21581">
    <property type="entry name" value="D-ALANYL-D-ALANINE CARBOXYPEPTIDASE"/>
    <property type="match status" value="1"/>
</dbReference>
<evidence type="ECO:0000313" key="2">
    <source>
        <dbReference type="EMBL" id="KAF9586025.1"/>
    </source>
</evidence>
<feature type="region of interest" description="Disordered" evidence="1">
    <location>
        <begin position="193"/>
        <end position="215"/>
    </location>
</feature>
<protein>
    <submittedName>
        <fullName evidence="2">Trafficking protein particle complex subunit 12</fullName>
    </submittedName>
</protein>
<dbReference type="PANTHER" id="PTHR21581:SF6">
    <property type="entry name" value="TRAFFICKING PROTEIN PARTICLE COMPLEX SUBUNIT 12"/>
    <property type="match status" value="1"/>
</dbReference>
<dbReference type="AlphaFoldDB" id="A0A9P6G4D8"/>
<feature type="compositionally biased region" description="Basic and acidic residues" evidence="1">
    <location>
        <begin position="39"/>
        <end position="48"/>
    </location>
</feature>
<organism evidence="2 3">
    <name type="scientific">Lunasporangiospora selenospora</name>
    <dbReference type="NCBI Taxonomy" id="979761"/>
    <lineage>
        <taxon>Eukaryota</taxon>
        <taxon>Fungi</taxon>
        <taxon>Fungi incertae sedis</taxon>
        <taxon>Mucoromycota</taxon>
        <taxon>Mortierellomycotina</taxon>
        <taxon>Mortierellomycetes</taxon>
        <taxon>Mortierellales</taxon>
        <taxon>Mortierellaceae</taxon>
        <taxon>Lunasporangiospora</taxon>
    </lineage>
</organism>
<dbReference type="InterPro" id="IPR019734">
    <property type="entry name" value="TPR_rpt"/>
</dbReference>
<dbReference type="OrthoDB" id="428342at2759"/>
<evidence type="ECO:0000313" key="3">
    <source>
        <dbReference type="Proteomes" id="UP000780801"/>
    </source>
</evidence>
<feature type="compositionally biased region" description="Polar residues" evidence="1">
    <location>
        <begin position="205"/>
        <end position="215"/>
    </location>
</feature>
<feature type="compositionally biased region" description="Polar residues" evidence="1">
    <location>
        <begin position="25"/>
        <end position="38"/>
    </location>
</feature>
<dbReference type="Proteomes" id="UP000780801">
    <property type="component" value="Unassembled WGS sequence"/>
</dbReference>
<dbReference type="EMBL" id="JAABOA010000083">
    <property type="protein sequence ID" value="KAF9586025.1"/>
    <property type="molecule type" value="Genomic_DNA"/>
</dbReference>
<reference evidence="2" key="1">
    <citation type="journal article" date="2020" name="Fungal Divers.">
        <title>Resolving the Mortierellaceae phylogeny through synthesis of multi-gene phylogenetics and phylogenomics.</title>
        <authorList>
            <person name="Vandepol N."/>
            <person name="Liber J."/>
            <person name="Desiro A."/>
            <person name="Na H."/>
            <person name="Kennedy M."/>
            <person name="Barry K."/>
            <person name="Grigoriev I.V."/>
            <person name="Miller A.N."/>
            <person name="O'Donnell K."/>
            <person name="Stajich J.E."/>
            <person name="Bonito G."/>
        </authorList>
    </citation>
    <scope>NUCLEOTIDE SEQUENCE</scope>
    <source>
        <strain evidence="2">KOD1015</strain>
    </source>
</reference>
<feature type="region of interest" description="Disordered" evidence="1">
    <location>
        <begin position="159"/>
        <end position="178"/>
    </location>
</feature>
<dbReference type="Pfam" id="PF14559">
    <property type="entry name" value="TPR_19"/>
    <property type="match status" value="1"/>
</dbReference>
<accession>A0A9P6G4D8</accession>
<feature type="compositionally biased region" description="Polar residues" evidence="1">
    <location>
        <begin position="304"/>
        <end position="326"/>
    </location>
</feature>
<comment type="caution">
    <text evidence="2">The sequence shown here is derived from an EMBL/GenBank/DDBJ whole genome shotgun (WGS) entry which is preliminary data.</text>
</comment>
<dbReference type="GO" id="GO:0005794">
    <property type="term" value="C:Golgi apparatus"/>
    <property type="evidence" value="ECO:0007669"/>
    <property type="project" value="TreeGrafter"/>
</dbReference>
<dbReference type="SMART" id="SM00028">
    <property type="entry name" value="TPR"/>
    <property type="match status" value="2"/>
</dbReference>
<dbReference type="GO" id="GO:0030008">
    <property type="term" value="C:TRAPP complex"/>
    <property type="evidence" value="ECO:0007669"/>
    <property type="project" value="TreeGrafter"/>
</dbReference>
<name>A0A9P6G4D8_9FUNG</name>
<feature type="region of interest" description="Disordered" evidence="1">
    <location>
        <begin position="115"/>
        <end position="154"/>
    </location>
</feature>
<proteinExistence type="predicted"/>
<dbReference type="InterPro" id="IPR011990">
    <property type="entry name" value="TPR-like_helical_dom_sf"/>
</dbReference>
<keyword evidence="3" id="KW-1185">Reference proteome</keyword>
<gene>
    <name evidence="2" type="primary">TRAPPC12</name>
    <name evidence="2" type="ORF">BGW38_010359</name>
</gene>
<evidence type="ECO:0000256" key="1">
    <source>
        <dbReference type="SAM" id="MobiDB-lite"/>
    </source>
</evidence>
<dbReference type="Gene3D" id="1.25.40.10">
    <property type="entry name" value="Tetratricopeptide repeat domain"/>
    <property type="match status" value="1"/>
</dbReference>